<proteinExistence type="predicted"/>
<sequence length="160" mass="18010">MAVPYAITAAEILLREETIDDEKCLVCNDEMTDDKQACPTCNHISHNKCFNITSDQCYSCHAIEEQRTLSENQTPVENNRKIDEGIDHQTDVSHVDTTTIMASENNSCTGLHQTIQTASEQVNNTSQTVISEKESMSTTPMLTSKQEQQTKQKELKQQEL</sequence>
<evidence type="ECO:0000313" key="3">
    <source>
        <dbReference type="Proteomes" id="UP000507470"/>
    </source>
</evidence>
<dbReference type="Proteomes" id="UP000507470">
    <property type="component" value="Unassembled WGS sequence"/>
</dbReference>
<reference evidence="2 3" key="1">
    <citation type="submission" date="2020-06" db="EMBL/GenBank/DDBJ databases">
        <authorList>
            <person name="Li R."/>
            <person name="Bekaert M."/>
        </authorList>
    </citation>
    <scope>NUCLEOTIDE SEQUENCE [LARGE SCALE GENOMIC DNA]</scope>
    <source>
        <strain evidence="3">wild</strain>
    </source>
</reference>
<gene>
    <name evidence="2" type="ORF">MCOR_63</name>
</gene>
<organism evidence="2 3">
    <name type="scientific">Mytilus coruscus</name>
    <name type="common">Sea mussel</name>
    <dbReference type="NCBI Taxonomy" id="42192"/>
    <lineage>
        <taxon>Eukaryota</taxon>
        <taxon>Metazoa</taxon>
        <taxon>Spiralia</taxon>
        <taxon>Lophotrochozoa</taxon>
        <taxon>Mollusca</taxon>
        <taxon>Bivalvia</taxon>
        <taxon>Autobranchia</taxon>
        <taxon>Pteriomorphia</taxon>
        <taxon>Mytilida</taxon>
        <taxon>Mytiloidea</taxon>
        <taxon>Mytilidae</taxon>
        <taxon>Mytilinae</taxon>
        <taxon>Mytilus</taxon>
    </lineage>
</organism>
<dbReference type="EMBL" id="CACVKT020000002">
    <property type="protein sequence ID" value="CAC5355049.1"/>
    <property type="molecule type" value="Genomic_DNA"/>
</dbReference>
<feature type="compositionally biased region" description="Polar residues" evidence="1">
    <location>
        <begin position="119"/>
        <end position="141"/>
    </location>
</feature>
<feature type="region of interest" description="Disordered" evidence="1">
    <location>
        <begin position="119"/>
        <end position="160"/>
    </location>
</feature>
<protein>
    <submittedName>
        <fullName evidence="2">ARHGEF2</fullName>
    </submittedName>
</protein>
<accession>A0A6J7ZTS9</accession>
<dbReference type="AlphaFoldDB" id="A0A6J7ZTS9"/>
<keyword evidence="3" id="KW-1185">Reference proteome</keyword>
<evidence type="ECO:0000256" key="1">
    <source>
        <dbReference type="SAM" id="MobiDB-lite"/>
    </source>
</evidence>
<feature type="compositionally biased region" description="Basic and acidic residues" evidence="1">
    <location>
        <begin position="148"/>
        <end position="160"/>
    </location>
</feature>
<evidence type="ECO:0000313" key="2">
    <source>
        <dbReference type="EMBL" id="CAC5355049.1"/>
    </source>
</evidence>
<name>A0A6J7ZTS9_MYTCO</name>
<dbReference type="OrthoDB" id="10375828at2759"/>